<evidence type="ECO:0000256" key="1">
    <source>
        <dbReference type="ARBA" id="ARBA00010641"/>
    </source>
</evidence>
<dbReference type="Proteomes" id="UP000238083">
    <property type="component" value="Unassembled WGS sequence"/>
</dbReference>
<dbReference type="InterPro" id="IPR013325">
    <property type="entry name" value="RNA_pol_sigma_r2"/>
</dbReference>
<feature type="region of interest" description="Disordered" evidence="6">
    <location>
        <begin position="1"/>
        <end position="43"/>
    </location>
</feature>
<feature type="region of interest" description="Disordered" evidence="6">
    <location>
        <begin position="244"/>
        <end position="264"/>
    </location>
</feature>
<reference evidence="9 10" key="1">
    <citation type="submission" date="2018-03" db="EMBL/GenBank/DDBJ databases">
        <title>Genomic Encyclopedia of Archaeal and Bacterial Type Strains, Phase II (KMG-II): from individual species to whole genera.</title>
        <authorList>
            <person name="Goeker M."/>
        </authorList>
    </citation>
    <scope>NUCLEOTIDE SEQUENCE [LARGE SCALE GENOMIC DNA]</scope>
    <source>
        <strain evidence="9 10">DSM 19711</strain>
    </source>
</reference>
<dbReference type="InterPro" id="IPR014284">
    <property type="entry name" value="RNA_pol_sigma-70_dom"/>
</dbReference>
<evidence type="ECO:0000256" key="3">
    <source>
        <dbReference type="ARBA" id="ARBA00023082"/>
    </source>
</evidence>
<name>A0A2T0R4Z6_9ACTN</name>
<dbReference type="Pfam" id="PF04542">
    <property type="entry name" value="Sigma70_r2"/>
    <property type="match status" value="1"/>
</dbReference>
<dbReference type="NCBIfam" id="TIGR02937">
    <property type="entry name" value="sigma70-ECF"/>
    <property type="match status" value="1"/>
</dbReference>
<dbReference type="InterPro" id="IPR007630">
    <property type="entry name" value="RNA_pol_sigma70_r4"/>
</dbReference>
<comment type="caution">
    <text evidence="9">The sequence shown here is derived from an EMBL/GenBank/DDBJ whole genome shotgun (WGS) entry which is preliminary data.</text>
</comment>
<dbReference type="SUPFAM" id="SSF88659">
    <property type="entry name" value="Sigma3 and sigma4 domains of RNA polymerase sigma factors"/>
    <property type="match status" value="1"/>
</dbReference>
<evidence type="ECO:0000256" key="5">
    <source>
        <dbReference type="ARBA" id="ARBA00023163"/>
    </source>
</evidence>
<protein>
    <submittedName>
        <fullName evidence="9">RNA polymerase sigma factor (Sigma-70 family)</fullName>
    </submittedName>
</protein>
<comment type="similarity">
    <text evidence="1">Belongs to the sigma-70 factor family. ECF subfamily.</text>
</comment>
<dbReference type="Gene3D" id="1.10.1740.10">
    <property type="match status" value="1"/>
</dbReference>
<dbReference type="InterPro" id="IPR013324">
    <property type="entry name" value="RNA_pol_sigma_r3/r4-like"/>
</dbReference>
<evidence type="ECO:0000256" key="6">
    <source>
        <dbReference type="SAM" id="MobiDB-lite"/>
    </source>
</evidence>
<dbReference type="NCBIfam" id="NF007230">
    <property type="entry name" value="PRK09648.1"/>
    <property type="match status" value="1"/>
</dbReference>
<evidence type="ECO:0000313" key="9">
    <source>
        <dbReference type="EMBL" id="PRY15829.1"/>
    </source>
</evidence>
<feature type="domain" description="RNA polymerase sigma-70 region 2" evidence="7">
    <location>
        <begin position="176"/>
        <end position="243"/>
    </location>
</feature>
<dbReference type="InterPro" id="IPR007627">
    <property type="entry name" value="RNA_pol_sigma70_r2"/>
</dbReference>
<dbReference type="EMBL" id="PVZF01000004">
    <property type="protein sequence ID" value="PRY15829.1"/>
    <property type="molecule type" value="Genomic_DNA"/>
</dbReference>
<keyword evidence="4" id="KW-0238">DNA-binding</keyword>
<dbReference type="SUPFAM" id="SSF88946">
    <property type="entry name" value="Sigma2 domain of RNA polymerase sigma factors"/>
    <property type="match status" value="1"/>
</dbReference>
<keyword evidence="5" id="KW-0804">Transcription</keyword>
<dbReference type="RefSeq" id="WP_245885333.1">
    <property type="nucleotide sequence ID" value="NZ_PVZF01000004.1"/>
</dbReference>
<gene>
    <name evidence="9" type="ORF">CLV37_10438</name>
</gene>
<dbReference type="GO" id="GO:0003677">
    <property type="term" value="F:DNA binding"/>
    <property type="evidence" value="ECO:0007669"/>
    <property type="project" value="UniProtKB-KW"/>
</dbReference>
<feature type="domain" description="RNA polymerase sigma-70 region 4" evidence="8">
    <location>
        <begin position="280"/>
        <end position="329"/>
    </location>
</feature>
<dbReference type="CDD" id="cd06171">
    <property type="entry name" value="Sigma70_r4"/>
    <property type="match status" value="1"/>
</dbReference>
<keyword evidence="2" id="KW-0805">Transcription regulation</keyword>
<dbReference type="InterPro" id="IPR039425">
    <property type="entry name" value="RNA_pol_sigma-70-like"/>
</dbReference>
<dbReference type="Gene3D" id="1.10.10.10">
    <property type="entry name" value="Winged helix-like DNA-binding domain superfamily/Winged helix DNA-binding domain"/>
    <property type="match status" value="1"/>
</dbReference>
<dbReference type="AlphaFoldDB" id="A0A2T0R4Z6"/>
<evidence type="ECO:0000259" key="8">
    <source>
        <dbReference type="Pfam" id="PF04545"/>
    </source>
</evidence>
<keyword evidence="10" id="KW-1185">Reference proteome</keyword>
<evidence type="ECO:0000256" key="4">
    <source>
        <dbReference type="ARBA" id="ARBA00023125"/>
    </source>
</evidence>
<dbReference type="InterPro" id="IPR036388">
    <property type="entry name" value="WH-like_DNA-bd_sf"/>
</dbReference>
<dbReference type="Pfam" id="PF04545">
    <property type="entry name" value="Sigma70_r4"/>
    <property type="match status" value="1"/>
</dbReference>
<evidence type="ECO:0000256" key="2">
    <source>
        <dbReference type="ARBA" id="ARBA00023015"/>
    </source>
</evidence>
<organism evidence="9 10">
    <name type="scientific">Kineococcus rhizosphaerae</name>
    <dbReference type="NCBI Taxonomy" id="559628"/>
    <lineage>
        <taxon>Bacteria</taxon>
        <taxon>Bacillati</taxon>
        <taxon>Actinomycetota</taxon>
        <taxon>Actinomycetes</taxon>
        <taxon>Kineosporiales</taxon>
        <taxon>Kineosporiaceae</taxon>
        <taxon>Kineococcus</taxon>
    </lineage>
</organism>
<dbReference type="PANTHER" id="PTHR43133:SF58">
    <property type="entry name" value="ECF RNA POLYMERASE SIGMA FACTOR SIGD"/>
    <property type="match status" value="1"/>
</dbReference>
<dbReference type="GO" id="GO:0016987">
    <property type="term" value="F:sigma factor activity"/>
    <property type="evidence" value="ECO:0007669"/>
    <property type="project" value="UniProtKB-KW"/>
</dbReference>
<evidence type="ECO:0000313" key="10">
    <source>
        <dbReference type="Proteomes" id="UP000238083"/>
    </source>
</evidence>
<dbReference type="PANTHER" id="PTHR43133">
    <property type="entry name" value="RNA POLYMERASE ECF-TYPE SIGMA FACTO"/>
    <property type="match status" value="1"/>
</dbReference>
<keyword evidence="3" id="KW-0731">Sigma factor</keyword>
<accession>A0A2T0R4Z6</accession>
<feature type="region of interest" description="Disordered" evidence="6">
    <location>
        <begin position="127"/>
        <end position="150"/>
    </location>
</feature>
<evidence type="ECO:0000259" key="7">
    <source>
        <dbReference type="Pfam" id="PF04542"/>
    </source>
</evidence>
<proteinExistence type="inferred from homology"/>
<sequence>MSPGGDESVDNAGGRPDAESRRAGVGRDVGSAVGSDVAPDVPRVEFSAGSAEIEVRGAGLPSDLADDLAGGLADDLAGGLAGDLADDLADDLAGDLADDLAGDLGDDLAGDVVGDVVDDLVGEAVDDLPGRAGNRSQPGVTPGRSAAMNSTDAGGLQELAARALSGEQGAVADLLAAVRRLVHRYCRAKLGRLPGADHAAEDAAQEVCIAVLTALPRYKDTGRPFEAFVYRIAANKVADAQRASYRAPVPTDDVPDAATAEPGPEQRALDAFDAETVGRLLDTLPPKLREIITLRVGAGMSAEETGRALDMTAGAVRVAQHRAMQKLRKTALADTSLQVAP</sequence>
<dbReference type="GO" id="GO:0006352">
    <property type="term" value="P:DNA-templated transcription initiation"/>
    <property type="evidence" value="ECO:0007669"/>
    <property type="project" value="InterPro"/>
</dbReference>